<accession>A0ABP3YT24</accession>
<reference evidence="2" key="1">
    <citation type="journal article" date="2019" name="Int. J. Syst. Evol. Microbiol.">
        <title>The Global Catalogue of Microorganisms (GCM) 10K type strain sequencing project: providing services to taxonomists for standard genome sequencing and annotation.</title>
        <authorList>
            <consortium name="The Broad Institute Genomics Platform"/>
            <consortium name="The Broad Institute Genome Sequencing Center for Infectious Disease"/>
            <person name="Wu L."/>
            <person name="Ma J."/>
        </authorList>
    </citation>
    <scope>NUCLEOTIDE SEQUENCE [LARGE SCALE GENOMIC DNA]</scope>
    <source>
        <strain evidence="2">JCM 11117</strain>
    </source>
</reference>
<dbReference type="RefSeq" id="WP_343946126.1">
    <property type="nucleotide sequence ID" value="NZ_BAAAHP010000249.1"/>
</dbReference>
<dbReference type="Pfam" id="PF06348">
    <property type="entry name" value="DUF1059"/>
    <property type="match status" value="1"/>
</dbReference>
<proteinExistence type="predicted"/>
<dbReference type="EMBL" id="BAAAHP010000249">
    <property type="protein sequence ID" value="GAA0903100.1"/>
    <property type="molecule type" value="Genomic_DNA"/>
</dbReference>
<protein>
    <recommendedName>
        <fullName evidence="3">DUF1059 domain-containing protein</fullName>
    </recommendedName>
</protein>
<comment type="caution">
    <text evidence="1">The sequence shown here is derived from an EMBL/GenBank/DDBJ whole genome shotgun (WGS) entry which is preliminary data.</text>
</comment>
<evidence type="ECO:0008006" key="3">
    <source>
        <dbReference type="Google" id="ProtNLM"/>
    </source>
</evidence>
<organism evidence="1 2">
    <name type="scientific">Pseudonocardia zijingensis</name>
    <dbReference type="NCBI Taxonomy" id="153376"/>
    <lineage>
        <taxon>Bacteria</taxon>
        <taxon>Bacillati</taxon>
        <taxon>Actinomycetota</taxon>
        <taxon>Actinomycetes</taxon>
        <taxon>Pseudonocardiales</taxon>
        <taxon>Pseudonocardiaceae</taxon>
        <taxon>Pseudonocardia</taxon>
    </lineage>
</organism>
<dbReference type="InterPro" id="IPR009409">
    <property type="entry name" value="DUF1059"/>
</dbReference>
<sequence length="52" mass="5788">MNQVLCECGFAVRDDDEDRVVEVVLQHVSATHPDLVEDVTPAVVRGWIEVVP</sequence>
<evidence type="ECO:0000313" key="2">
    <source>
        <dbReference type="Proteomes" id="UP001499967"/>
    </source>
</evidence>
<keyword evidence="2" id="KW-1185">Reference proteome</keyword>
<gene>
    <name evidence="1" type="ORF">GCM10009559_70570</name>
</gene>
<evidence type="ECO:0000313" key="1">
    <source>
        <dbReference type="EMBL" id="GAA0903100.1"/>
    </source>
</evidence>
<dbReference type="Proteomes" id="UP001499967">
    <property type="component" value="Unassembled WGS sequence"/>
</dbReference>
<name>A0ABP3YT24_9PSEU</name>